<comment type="function">
    <text evidence="8">Catalyzes the NAD-dependent dehydrogenation (oxidation) of a broad array of hydroxylated polyunsaturated fatty acids (mainly eicosanoids and docosanoids, including prostaglandins, lipoxins and resolvins), yielding their corresponding keto (oxo) metabolites. Decreases the levels of the pro-proliferative prostaglandins such as prostaglandin E2 (whose activity is increased in cancer because of an increase in the expression of cyclooxygenase 2) and generates oxo-fatty acid products that can profoundly influence cell function by abrogating pro-inflammatory cytokine expression. Converts resolvins E1, D1 and D2 to their oxo products, which represents a mode of resolvin inactivation. Resolvin E1 plays important roles during the resolution phase of acute inflammation, while resolvins D1 and D2 have a unique role in obesity-induced adipose inflammation.</text>
</comment>
<dbReference type="HOGENOM" id="CLU_010194_2_16_1"/>
<comment type="catalytic activity">
    <reaction evidence="11">
        <text>14-hydroxy-(4Z,7Z,10Z,12E,16Z,19Z)-docosahexaenoate + NAD(+) = 14-oxo-(4Z,7Z,10Z,12E,16Z,19Z)-docosahexaenoate + NADH + H(+)</text>
        <dbReference type="Rhea" id="RHEA:48952"/>
        <dbReference type="ChEBI" id="CHEBI:15378"/>
        <dbReference type="ChEBI" id="CHEBI:57540"/>
        <dbReference type="ChEBI" id="CHEBI:57945"/>
        <dbReference type="ChEBI" id="CHEBI:90866"/>
        <dbReference type="ChEBI" id="CHEBI:90867"/>
    </reaction>
    <physiologicalReaction direction="left-to-right" evidence="11">
        <dbReference type="Rhea" id="RHEA:48953"/>
    </physiologicalReaction>
</comment>
<evidence type="ECO:0000256" key="3">
    <source>
        <dbReference type="ARBA" id="ARBA00038968"/>
    </source>
</evidence>
<evidence type="ECO:0000256" key="4">
    <source>
        <dbReference type="ARBA" id="ARBA00039060"/>
    </source>
</evidence>
<comment type="catalytic activity">
    <reaction evidence="9">
        <text>prostaglandin E1 + NAD(+) = 15-oxoprostaglandin E1 + NADH + H(+)</text>
        <dbReference type="Rhea" id="RHEA:16477"/>
        <dbReference type="ChEBI" id="CHEBI:15378"/>
        <dbReference type="ChEBI" id="CHEBI:57397"/>
        <dbReference type="ChEBI" id="CHEBI:57401"/>
        <dbReference type="ChEBI" id="CHEBI:57540"/>
        <dbReference type="ChEBI" id="CHEBI:57945"/>
    </reaction>
    <physiologicalReaction direction="left-to-right" evidence="9">
        <dbReference type="Rhea" id="RHEA:16478"/>
    </physiologicalReaction>
</comment>
<comment type="catalytic activity">
    <reaction evidence="19">
        <text>resolvin D2 + NAD(+) = 16-oxoresolvin D2 + NADH + H(+)</text>
        <dbReference type="Rhea" id="RHEA:53588"/>
        <dbReference type="ChEBI" id="CHEBI:15378"/>
        <dbReference type="ChEBI" id="CHEBI:57540"/>
        <dbReference type="ChEBI" id="CHEBI:57945"/>
        <dbReference type="ChEBI" id="CHEBI:133367"/>
        <dbReference type="ChEBI" id="CHEBI:137498"/>
    </reaction>
    <physiologicalReaction direction="left-to-right" evidence="19">
        <dbReference type="Rhea" id="RHEA:53589"/>
    </physiologicalReaction>
</comment>
<evidence type="ECO:0000256" key="10">
    <source>
        <dbReference type="ARBA" id="ARBA00047672"/>
    </source>
</evidence>
<evidence type="ECO:0000256" key="9">
    <source>
        <dbReference type="ARBA" id="ARBA00047325"/>
    </source>
</evidence>
<comment type="catalytic activity">
    <reaction evidence="20">
        <text>(15S)-hydroxy-(5Z,8Z,11Z,13E)-eicosatetraenoate + NAD(+) = 15-oxo-(5Z,8Z,11Z,13E)-eicosatetraenoate + NADH + H(+)</text>
        <dbReference type="Rhea" id="RHEA:23260"/>
        <dbReference type="ChEBI" id="CHEBI:15378"/>
        <dbReference type="ChEBI" id="CHEBI:57409"/>
        <dbReference type="ChEBI" id="CHEBI:57410"/>
        <dbReference type="ChEBI" id="CHEBI:57540"/>
        <dbReference type="ChEBI" id="CHEBI:57945"/>
        <dbReference type="EC" id="1.1.1.232"/>
    </reaction>
    <physiologicalReaction direction="left-to-right" evidence="20">
        <dbReference type="Rhea" id="RHEA:23261"/>
    </physiologicalReaction>
</comment>
<protein>
    <recommendedName>
        <fullName evidence="5">15-hydroxyprostaglandin dehydrogenase [NAD(+)]</fullName>
        <ecNumber evidence="3">1.1.1.141</ecNumber>
        <ecNumber evidence="4">1.1.1.232</ecNumber>
    </recommendedName>
    <alternativeName>
        <fullName evidence="7">Eicosanoid/docosanoid dehydrogenase [NAD(+)]</fullName>
    </alternativeName>
    <alternativeName>
        <fullName evidence="6">Prostaglandin dehydrogenase 1</fullName>
    </alternativeName>
</protein>
<dbReference type="InterPro" id="IPR036291">
    <property type="entry name" value="NAD(P)-bd_dom_sf"/>
</dbReference>
<evidence type="ECO:0000256" key="22">
    <source>
        <dbReference type="RuleBase" id="RU000363"/>
    </source>
</evidence>
<comment type="catalytic activity">
    <reaction evidence="18">
        <text>prostaglandin E2 + NAD(+) = 15-oxoprostaglandin E2 + NADH + H(+)</text>
        <dbReference type="Rhea" id="RHEA:11876"/>
        <dbReference type="ChEBI" id="CHEBI:15378"/>
        <dbReference type="ChEBI" id="CHEBI:57400"/>
        <dbReference type="ChEBI" id="CHEBI:57540"/>
        <dbReference type="ChEBI" id="CHEBI:57945"/>
        <dbReference type="ChEBI" id="CHEBI:606564"/>
        <dbReference type="EC" id="1.1.1.141"/>
    </reaction>
    <physiologicalReaction direction="left-to-right" evidence="18">
        <dbReference type="Rhea" id="RHEA:11877"/>
    </physiologicalReaction>
</comment>
<dbReference type="Gene3D" id="3.40.50.720">
    <property type="entry name" value="NAD(P)-binding Rossmann-like Domain"/>
    <property type="match status" value="1"/>
</dbReference>
<dbReference type="EC" id="1.1.1.232" evidence="4"/>
<dbReference type="AlphaFoldDB" id="V4BC95"/>
<keyword evidence="2" id="KW-0560">Oxidoreductase</keyword>
<comment type="catalytic activity">
    <reaction evidence="13">
        <text>(11R)-hydroxy-(5Z,8Z,12E,14Z)-eicosatetraenoate + NAD(+) = 11-oxo-(5Z,8Z,12E,14Z)-eicosatetraenoate + NADH + H(+)</text>
        <dbReference type="Rhea" id="RHEA:48640"/>
        <dbReference type="ChEBI" id="CHEBI:15378"/>
        <dbReference type="ChEBI" id="CHEBI:57540"/>
        <dbReference type="ChEBI" id="CHEBI:57945"/>
        <dbReference type="ChEBI" id="CHEBI:78836"/>
        <dbReference type="ChEBI" id="CHEBI:90697"/>
    </reaction>
    <physiologicalReaction direction="left-to-right" evidence="13">
        <dbReference type="Rhea" id="RHEA:48641"/>
    </physiologicalReaction>
</comment>
<gene>
    <name evidence="23" type="ORF">LOTGIDRAFT_208290</name>
</gene>
<dbReference type="InterPro" id="IPR020904">
    <property type="entry name" value="Sc_DH/Rdtase_CS"/>
</dbReference>
<dbReference type="EC" id="1.1.1.141" evidence="3"/>
<evidence type="ECO:0000256" key="17">
    <source>
        <dbReference type="ARBA" id="ARBA00048611"/>
    </source>
</evidence>
<dbReference type="OrthoDB" id="37659at2759"/>
<evidence type="ECO:0000256" key="13">
    <source>
        <dbReference type="ARBA" id="ARBA00048144"/>
    </source>
</evidence>
<comment type="catalytic activity">
    <reaction evidence="15">
        <text>resolvin D2 + NAD(+) = 7-oxoresolvin D2 + NADH + H(+)</text>
        <dbReference type="Rhea" id="RHEA:53584"/>
        <dbReference type="ChEBI" id="CHEBI:15378"/>
        <dbReference type="ChEBI" id="CHEBI:57540"/>
        <dbReference type="ChEBI" id="CHEBI:57945"/>
        <dbReference type="ChEBI" id="CHEBI:133367"/>
        <dbReference type="ChEBI" id="CHEBI:137497"/>
    </reaction>
    <physiologicalReaction direction="left-to-right" evidence="15">
        <dbReference type="Rhea" id="RHEA:53585"/>
    </physiologicalReaction>
</comment>
<comment type="catalytic activity">
    <reaction evidence="16">
        <text>lipoxin A4 + NAD(+) = 15-oxo-(5S,6R)-dihydroxy-(7E,9E,11Z,13E)-eicosatetraenoate + NADH + H(+)</text>
        <dbReference type="Rhea" id="RHEA:41572"/>
        <dbReference type="ChEBI" id="CHEBI:15378"/>
        <dbReference type="ChEBI" id="CHEBI:57540"/>
        <dbReference type="ChEBI" id="CHEBI:57945"/>
        <dbReference type="ChEBI" id="CHEBI:67026"/>
        <dbReference type="ChEBI" id="CHEBI:78311"/>
    </reaction>
    <physiologicalReaction direction="left-to-right" evidence="16">
        <dbReference type="Rhea" id="RHEA:41573"/>
    </physiologicalReaction>
</comment>
<evidence type="ECO:0000256" key="1">
    <source>
        <dbReference type="ARBA" id="ARBA00006484"/>
    </source>
</evidence>
<dbReference type="EMBL" id="KB199650">
    <property type="protein sequence ID" value="ESP05291.1"/>
    <property type="molecule type" value="Genomic_DNA"/>
</dbReference>
<dbReference type="GeneID" id="20246052"/>
<dbReference type="Proteomes" id="UP000030746">
    <property type="component" value="Unassembled WGS sequence"/>
</dbReference>
<evidence type="ECO:0000256" key="7">
    <source>
        <dbReference type="ARBA" id="ARBA00042026"/>
    </source>
</evidence>
<dbReference type="OMA" id="TDVARCM"/>
<organism evidence="23 24">
    <name type="scientific">Lottia gigantea</name>
    <name type="common">Giant owl limpet</name>
    <dbReference type="NCBI Taxonomy" id="225164"/>
    <lineage>
        <taxon>Eukaryota</taxon>
        <taxon>Metazoa</taxon>
        <taxon>Spiralia</taxon>
        <taxon>Lophotrochozoa</taxon>
        <taxon>Mollusca</taxon>
        <taxon>Gastropoda</taxon>
        <taxon>Patellogastropoda</taxon>
        <taxon>Lottioidea</taxon>
        <taxon>Lottiidae</taxon>
        <taxon>Lottia</taxon>
    </lineage>
</organism>
<dbReference type="PRINTS" id="PR00080">
    <property type="entry name" value="SDRFAMILY"/>
</dbReference>
<dbReference type="PANTHER" id="PTHR44229">
    <property type="entry name" value="15-HYDROXYPROSTAGLANDIN DEHYDROGENASE [NAD(+)]"/>
    <property type="match status" value="1"/>
</dbReference>
<dbReference type="STRING" id="225164.V4BC95"/>
<evidence type="ECO:0000256" key="18">
    <source>
        <dbReference type="ARBA" id="ARBA00048739"/>
    </source>
</evidence>
<dbReference type="PROSITE" id="PS00061">
    <property type="entry name" value="ADH_SHORT"/>
    <property type="match status" value="1"/>
</dbReference>
<dbReference type="PANTHER" id="PTHR44229:SF4">
    <property type="entry name" value="15-HYDROXYPROSTAGLANDIN DEHYDROGENASE [NAD(+)]"/>
    <property type="match status" value="1"/>
</dbReference>
<evidence type="ECO:0000256" key="8">
    <source>
        <dbReference type="ARBA" id="ARBA00045705"/>
    </source>
</evidence>
<proteinExistence type="inferred from homology"/>
<evidence type="ECO:0000256" key="20">
    <source>
        <dbReference type="ARBA" id="ARBA00049151"/>
    </source>
</evidence>
<evidence type="ECO:0000256" key="2">
    <source>
        <dbReference type="ARBA" id="ARBA00023002"/>
    </source>
</evidence>
<dbReference type="RefSeq" id="XP_009043836.1">
    <property type="nucleotide sequence ID" value="XM_009045588.1"/>
</dbReference>
<evidence type="ECO:0000256" key="19">
    <source>
        <dbReference type="ARBA" id="ARBA00048921"/>
    </source>
</evidence>
<evidence type="ECO:0000256" key="15">
    <source>
        <dbReference type="ARBA" id="ARBA00048393"/>
    </source>
</evidence>
<evidence type="ECO:0000256" key="12">
    <source>
        <dbReference type="ARBA" id="ARBA00048140"/>
    </source>
</evidence>
<evidence type="ECO:0000256" key="5">
    <source>
        <dbReference type="ARBA" id="ARBA00040276"/>
    </source>
</evidence>
<comment type="catalytic activity">
    <reaction evidence="17">
        <text>prostaglandin A1 + NAD(+) = 15-oxo-prostaglandin A1 + NADH + H(+)</text>
        <dbReference type="Rhea" id="RHEA:41263"/>
        <dbReference type="ChEBI" id="CHEBI:15378"/>
        <dbReference type="ChEBI" id="CHEBI:57398"/>
        <dbReference type="ChEBI" id="CHEBI:57540"/>
        <dbReference type="ChEBI" id="CHEBI:57945"/>
        <dbReference type="ChEBI" id="CHEBI:85072"/>
    </reaction>
    <physiologicalReaction direction="left-to-right" evidence="17">
        <dbReference type="Rhea" id="RHEA:41264"/>
    </physiologicalReaction>
</comment>
<comment type="catalytic activity">
    <reaction evidence="21">
        <text>resolvin E1 + NAD(+) = 18-oxo-resolvin E1 + NADH + H(+)</text>
        <dbReference type="Rhea" id="RHEA:49244"/>
        <dbReference type="ChEBI" id="CHEBI:15378"/>
        <dbReference type="ChEBI" id="CHEBI:57540"/>
        <dbReference type="ChEBI" id="CHEBI:57945"/>
        <dbReference type="ChEBI" id="CHEBI:91000"/>
        <dbReference type="ChEBI" id="CHEBI:91001"/>
    </reaction>
    <physiologicalReaction direction="left-to-right" evidence="21">
        <dbReference type="Rhea" id="RHEA:49245"/>
    </physiologicalReaction>
</comment>
<comment type="catalytic activity">
    <reaction evidence="10">
        <text>resolvin D1 + NAD(+) = 8-oxoresolvin D1 + NADH + H(+)</text>
        <dbReference type="Rhea" id="RHEA:50124"/>
        <dbReference type="ChEBI" id="CHEBI:15378"/>
        <dbReference type="ChEBI" id="CHEBI:57540"/>
        <dbReference type="ChEBI" id="CHEBI:57945"/>
        <dbReference type="ChEBI" id="CHEBI:132079"/>
        <dbReference type="ChEBI" id="CHEBI:132080"/>
    </reaction>
    <physiologicalReaction direction="left-to-right" evidence="10">
        <dbReference type="Rhea" id="RHEA:50125"/>
    </physiologicalReaction>
</comment>
<dbReference type="PRINTS" id="PR00081">
    <property type="entry name" value="GDHRDH"/>
</dbReference>
<dbReference type="Pfam" id="PF00106">
    <property type="entry name" value="adh_short"/>
    <property type="match status" value="1"/>
</dbReference>
<dbReference type="GO" id="GO:0047034">
    <property type="term" value="F:15-hydroxyicosatetraenoate dehydrogenase activity"/>
    <property type="evidence" value="ECO:0007669"/>
    <property type="project" value="UniProtKB-EC"/>
</dbReference>
<evidence type="ECO:0000256" key="16">
    <source>
        <dbReference type="ARBA" id="ARBA00048535"/>
    </source>
</evidence>
<name>V4BC95_LOTGI</name>
<evidence type="ECO:0000256" key="14">
    <source>
        <dbReference type="ARBA" id="ARBA00048170"/>
    </source>
</evidence>
<accession>V4BC95</accession>
<comment type="similarity">
    <text evidence="1 22">Belongs to the short-chain dehydrogenases/reductases (SDR) family.</text>
</comment>
<comment type="catalytic activity">
    <reaction evidence="12">
        <text>15-oxo-(5S,6R)-dihydroxy-(7E,9E,11Z)-eicosatrienoate + NADH + H(+) = (5S,6R,15S)-trihydroxy-(7E,9E,11Z)-eicosatrienoate + NAD(+)</text>
        <dbReference type="Rhea" id="RHEA:41596"/>
        <dbReference type="ChEBI" id="CHEBI:15378"/>
        <dbReference type="ChEBI" id="CHEBI:57540"/>
        <dbReference type="ChEBI" id="CHEBI:57945"/>
        <dbReference type="ChEBI" id="CHEBI:78325"/>
        <dbReference type="ChEBI" id="CHEBI:78329"/>
    </reaction>
    <physiologicalReaction direction="left-to-right" evidence="12">
        <dbReference type="Rhea" id="RHEA:41597"/>
    </physiologicalReaction>
</comment>
<keyword evidence="24" id="KW-1185">Reference proteome</keyword>
<dbReference type="InterPro" id="IPR002347">
    <property type="entry name" value="SDR_fam"/>
</dbReference>
<evidence type="ECO:0000256" key="6">
    <source>
        <dbReference type="ARBA" id="ARBA00041812"/>
    </source>
</evidence>
<sequence>MKLANAFAFLTGGAMGVGEGIAEALLKNGAKVCIGDVNKEQGKKVESRLQTTYGQDKVKFIYCDVTKEDVFIGAFKEAVETFGPIDIMINNAGMIHEKKWQYMMDVNVGGVVVGTNLAVEHMRKDKGGKGGVIINTASFAGLDARFVFPIYASSKAAVVHFTSSWAANPYLKDMGIRFASVNPTAVDTAFQKFNDEQVLYPDDFREMLKTLSLLPVERCVEGFMKVIEDDNSNGTVLVVSLKHGICPMKLDLVKA</sequence>
<dbReference type="GO" id="GO:0005737">
    <property type="term" value="C:cytoplasm"/>
    <property type="evidence" value="ECO:0007669"/>
    <property type="project" value="TreeGrafter"/>
</dbReference>
<evidence type="ECO:0000256" key="11">
    <source>
        <dbReference type="ARBA" id="ARBA00048008"/>
    </source>
</evidence>
<reference evidence="23 24" key="1">
    <citation type="journal article" date="2013" name="Nature">
        <title>Insights into bilaterian evolution from three spiralian genomes.</title>
        <authorList>
            <person name="Simakov O."/>
            <person name="Marletaz F."/>
            <person name="Cho S.J."/>
            <person name="Edsinger-Gonzales E."/>
            <person name="Havlak P."/>
            <person name="Hellsten U."/>
            <person name="Kuo D.H."/>
            <person name="Larsson T."/>
            <person name="Lv J."/>
            <person name="Arendt D."/>
            <person name="Savage R."/>
            <person name="Osoegawa K."/>
            <person name="de Jong P."/>
            <person name="Grimwood J."/>
            <person name="Chapman J.A."/>
            <person name="Shapiro H."/>
            <person name="Aerts A."/>
            <person name="Otillar R.P."/>
            <person name="Terry A.Y."/>
            <person name="Boore J.L."/>
            <person name="Grigoriev I.V."/>
            <person name="Lindberg D.R."/>
            <person name="Seaver E.C."/>
            <person name="Weisblat D.A."/>
            <person name="Putnam N.H."/>
            <person name="Rokhsar D.S."/>
        </authorList>
    </citation>
    <scope>NUCLEOTIDE SEQUENCE [LARGE SCALE GENOMIC DNA]</scope>
</reference>
<evidence type="ECO:0000313" key="23">
    <source>
        <dbReference type="EMBL" id="ESP05291.1"/>
    </source>
</evidence>
<dbReference type="SUPFAM" id="SSF51735">
    <property type="entry name" value="NAD(P)-binding Rossmann-fold domains"/>
    <property type="match status" value="1"/>
</dbReference>
<dbReference type="KEGG" id="lgi:LOTGIDRAFT_208290"/>
<evidence type="ECO:0000313" key="24">
    <source>
        <dbReference type="Proteomes" id="UP000030746"/>
    </source>
</evidence>
<dbReference type="CTD" id="20246052"/>
<dbReference type="GO" id="GO:0016404">
    <property type="term" value="F:15-hydroxyprostaglandin dehydrogenase (NAD+) activity"/>
    <property type="evidence" value="ECO:0007669"/>
    <property type="project" value="UniProtKB-EC"/>
</dbReference>
<evidence type="ECO:0000256" key="21">
    <source>
        <dbReference type="ARBA" id="ARBA00049188"/>
    </source>
</evidence>
<comment type="catalytic activity">
    <reaction evidence="14">
        <text>resolvin D1 + NAD(+) = 17-oxoresolvin D1 + NADH + H(+)</text>
        <dbReference type="Rhea" id="RHEA:50128"/>
        <dbReference type="ChEBI" id="CHEBI:15378"/>
        <dbReference type="ChEBI" id="CHEBI:57540"/>
        <dbReference type="ChEBI" id="CHEBI:57945"/>
        <dbReference type="ChEBI" id="CHEBI:132079"/>
        <dbReference type="ChEBI" id="CHEBI:132081"/>
    </reaction>
    <physiologicalReaction direction="left-to-right" evidence="14">
        <dbReference type="Rhea" id="RHEA:50129"/>
    </physiologicalReaction>
</comment>